<name>A0A0C3BQ14_SERVB</name>
<dbReference type="PANTHER" id="PTHR12840:SF1">
    <property type="entry name" value="NADH DEHYDROGENASE [UBIQUINONE] 1 BETA SUBCOMPLEX SUBUNIT 8, MITOCHONDRIAL"/>
    <property type="match status" value="1"/>
</dbReference>
<dbReference type="EMBL" id="KN824278">
    <property type="protein sequence ID" value="KIM33551.1"/>
    <property type="molecule type" value="Genomic_DNA"/>
</dbReference>
<gene>
    <name evidence="3" type="ORF">M408DRAFT_61523</name>
</gene>
<sequence>MRTSRRAICALQRGASIPYQTRFIQTSARRQFEPVVVKAETPDPQLGSYPQLEGTSNQERRPKGWWDNQYRREFGETLHEEDEALNMFSPDLPHTNIEPRSALAQAGVAFAVLGGIMGLLAYTRPTPPAEKRSFPRDGLVNELGGWDVHKVSRLFSFLSISMKTE</sequence>
<evidence type="ECO:0000313" key="3">
    <source>
        <dbReference type="EMBL" id="KIM33551.1"/>
    </source>
</evidence>
<dbReference type="AlphaFoldDB" id="A0A0C3BQ14"/>
<accession>A0A0C3BQ14</accession>
<keyword evidence="2" id="KW-0472">Membrane</keyword>
<keyword evidence="4" id="KW-1185">Reference proteome</keyword>
<feature type="transmembrane region" description="Helical" evidence="2">
    <location>
        <begin position="102"/>
        <end position="122"/>
    </location>
</feature>
<reference evidence="4" key="2">
    <citation type="submission" date="2015-01" db="EMBL/GenBank/DDBJ databases">
        <title>Evolutionary Origins and Diversification of the Mycorrhizal Mutualists.</title>
        <authorList>
            <consortium name="DOE Joint Genome Institute"/>
            <consortium name="Mycorrhizal Genomics Consortium"/>
            <person name="Kohler A."/>
            <person name="Kuo A."/>
            <person name="Nagy L.G."/>
            <person name="Floudas D."/>
            <person name="Copeland A."/>
            <person name="Barry K.W."/>
            <person name="Cichocki N."/>
            <person name="Veneault-Fourrey C."/>
            <person name="LaButti K."/>
            <person name="Lindquist E.A."/>
            <person name="Lipzen A."/>
            <person name="Lundell T."/>
            <person name="Morin E."/>
            <person name="Murat C."/>
            <person name="Riley R."/>
            <person name="Ohm R."/>
            <person name="Sun H."/>
            <person name="Tunlid A."/>
            <person name="Henrissat B."/>
            <person name="Grigoriev I.V."/>
            <person name="Hibbett D.S."/>
            <person name="Martin F."/>
        </authorList>
    </citation>
    <scope>NUCLEOTIDE SEQUENCE [LARGE SCALE GENOMIC DNA]</scope>
    <source>
        <strain evidence="4">MAFF 305830</strain>
    </source>
</reference>
<evidence type="ECO:0000256" key="2">
    <source>
        <dbReference type="SAM" id="Phobius"/>
    </source>
</evidence>
<dbReference type="GO" id="GO:0005739">
    <property type="term" value="C:mitochondrion"/>
    <property type="evidence" value="ECO:0007669"/>
    <property type="project" value="InterPro"/>
</dbReference>
<dbReference type="STRING" id="933852.A0A0C3BQ14"/>
<dbReference type="PANTHER" id="PTHR12840">
    <property type="entry name" value="NADH-UBIQUINONE OXIDOREDUCTASE ASHI SUBUNIT"/>
    <property type="match status" value="1"/>
</dbReference>
<keyword evidence="2" id="KW-0812">Transmembrane</keyword>
<keyword evidence="2" id="KW-1133">Transmembrane helix</keyword>
<dbReference type="OrthoDB" id="2014058at2759"/>
<proteinExistence type="predicted"/>
<organism evidence="3 4">
    <name type="scientific">Serendipita vermifera MAFF 305830</name>
    <dbReference type="NCBI Taxonomy" id="933852"/>
    <lineage>
        <taxon>Eukaryota</taxon>
        <taxon>Fungi</taxon>
        <taxon>Dikarya</taxon>
        <taxon>Basidiomycota</taxon>
        <taxon>Agaricomycotina</taxon>
        <taxon>Agaricomycetes</taxon>
        <taxon>Sebacinales</taxon>
        <taxon>Serendipitaceae</taxon>
        <taxon>Serendipita</taxon>
    </lineage>
</organism>
<feature type="region of interest" description="Disordered" evidence="1">
    <location>
        <begin position="41"/>
        <end position="63"/>
    </location>
</feature>
<evidence type="ECO:0000256" key="1">
    <source>
        <dbReference type="SAM" id="MobiDB-lite"/>
    </source>
</evidence>
<protein>
    <submittedName>
        <fullName evidence="3">Uncharacterized protein</fullName>
    </submittedName>
</protein>
<dbReference type="HOGENOM" id="CLU_100674_1_0_1"/>
<evidence type="ECO:0000313" key="4">
    <source>
        <dbReference type="Proteomes" id="UP000054097"/>
    </source>
</evidence>
<dbReference type="Proteomes" id="UP000054097">
    <property type="component" value="Unassembled WGS sequence"/>
</dbReference>
<dbReference type="InterPro" id="IPR008699">
    <property type="entry name" value="NDUFB8"/>
</dbReference>
<reference evidence="3 4" key="1">
    <citation type="submission" date="2014-04" db="EMBL/GenBank/DDBJ databases">
        <authorList>
            <consortium name="DOE Joint Genome Institute"/>
            <person name="Kuo A."/>
            <person name="Zuccaro A."/>
            <person name="Kohler A."/>
            <person name="Nagy L.G."/>
            <person name="Floudas D."/>
            <person name="Copeland A."/>
            <person name="Barry K.W."/>
            <person name="Cichocki N."/>
            <person name="Veneault-Fourrey C."/>
            <person name="LaButti K."/>
            <person name="Lindquist E.A."/>
            <person name="Lipzen A."/>
            <person name="Lundell T."/>
            <person name="Morin E."/>
            <person name="Murat C."/>
            <person name="Sun H."/>
            <person name="Tunlid A."/>
            <person name="Henrissat B."/>
            <person name="Grigoriev I.V."/>
            <person name="Hibbett D.S."/>
            <person name="Martin F."/>
            <person name="Nordberg H.P."/>
            <person name="Cantor M.N."/>
            <person name="Hua S.X."/>
        </authorList>
    </citation>
    <scope>NUCLEOTIDE SEQUENCE [LARGE SCALE GENOMIC DNA]</scope>
    <source>
        <strain evidence="3 4">MAFF 305830</strain>
    </source>
</reference>